<feature type="compositionally biased region" description="Low complexity" evidence="5">
    <location>
        <begin position="345"/>
        <end position="359"/>
    </location>
</feature>
<feature type="transmembrane region" description="Helical" evidence="6">
    <location>
        <begin position="1120"/>
        <end position="1139"/>
    </location>
</feature>
<keyword evidence="2 6" id="KW-0812">Transmembrane</keyword>
<feature type="compositionally biased region" description="Low complexity" evidence="5">
    <location>
        <begin position="953"/>
        <end position="983"/>
    </location>
</feature>
<feature type="region of interest" description="Disordered" evidence="5">
    <location>
        <begin position="705"/>
        <end position="845"/>
    </location>
</feature>
<dbReference type="GeneID" id="87861802"/>
<keyword evidence="10" id="KW-1185">Reference proteome</keyword>
<feature type="compositionally biased region" description="Polar residues" evidence="5">
    <location>
        <begin position="155"/>
        <end position="165"/>
    </location>
</feature>
<evidence type="ECO:0000256" key="2">
    <source>
        <dbReference type="ARBA" id="ARBA00022692"/>
    </source>
</evidence>
<dbReference type="GO" id="GO:0004843">
    <property type="term" value="F:cysteine-type deubiquitinase activity"/>
    <property type="evidence" value="ECO:0007669"/>
    <property type="project" value="InterPro"/>
</dbReference>
<feature type="region of interest" description="Disordered" evidence="5">
    <location>
        <begin position="857"/>
        <end position="1024"/>
    </location>
</feature>
<evidence type="ECO:0000259" key="8">
    <source>
        <dbReference type="Pfam" id="PF04424"/>
    </source>
</evidence>
<keyword evidence="3 6" id="KW-1133">Transmembrane helix</keyword>
<evidence type="ECO:0000256" key="6">
    <source>
        <dbReference type="SAM" id="Phobius"/>
    </source>
</evidence>
<evidence type="ECO:0000313" key="9">
    <source>
        <dbReference type="EMBL" id="KAK3344867.1"/>
    </source>
</evidence>
<feature type="compositionally biased region" description="Polar residues" evidence="5">
    <location>
        <begin position="383"/>
        <end position="393"/>
    </location>
</feature>
<gene>
    <name evidence="9" type="ORF">B0H65DRAFT_426708</name>
</gene>
<sequence length="1325" mass="143908">MVTRKPLPANAALDPAVRREPSWSSAMDSEANMVWNDEREGQQRQGASDGQASDVPRSLRPGQSFSNLSGIEDDNVWADNSAEGNKSATGGEPGDIGRVPTVLRPGGSAQPPRSGTTEADKVGGDINRIPTVLRPGGSHGQPETNPFKKKMPGSTPANGEDTVSAQPAYPPPVPPVLFPSFSNLSISEGPEQSKNPWQPPLNHEGNSPAPPLIPDLQQSHTGGDPWKSANPSQQPTPGPSTSPPTLLSLPSDEDPAKWDEQRSSKAPELLPGRAPAKPPATTGDDWNLIDIDTRPGPPSRRSTWEDFADEDESSPKPVTVNNITAPAAPPTIGATVPPTPPPAVPSTTTSTVPPNSASAVEQAPPLPQRRSEENAPELPPRSTEAQASSSAQPLRQVDRSETYQIKRINWYDATAEINPRTSPILIQNANGPCPLLALVNALILSTPAHQDNTVLVETLRSREQVSLGLLIDAVFDELMSERRLGEDAVLPDVTELYNFLQSLHTGMNVNPRFVPTKQMEDAFNRTSLTNLPPTERGGQIPGTFESTREMRLYSTFSIPLIHGWLPPKDDPVYGAFERQAASYDDAQNLLFREEELEAKLSSPNEQGLTEDEQQMLQDIFAIKDFWGTSATQLTTWGLGVIKSSMKPGSVAILFRNDHFSTLYKHPMTGKLMTLVTDAGYASHDEIVWESLVDVNGERAEFFSGDVRPVGGASHDPSNNPAGPRGSSYTGTSSYGNSGEGSGWTTVQGRRGRNNSGDVHEDAPTSPSHEQEDHDLALALQLQEEEEQRHREEQERRRRERELSEQFIEQQARTSNGQRNQGRGQGHARGGSLGGNGSVRAARAASTASLGSQRAAALASRSSLSVSSTAPSTRRSTSSMNVSANNGGGASPTANRTGVRTSSQTVRSLIPPLPGQQPQPFTNRPADEGVEDAPPSYDVAATQAPYIPPEGHPSHPSSSPTAARATVANGAGAAPPRTGAASPPQRLGSTAGSMGLRNPSQAPGHSSISQAGRPQSGFPAPTKKKMSTTVGLIDNWYPPTRENYDLIISLWKWFPVAASLQWGISWYGMGKTSVTSRLNLPGRIGWLTMEAPGFMSLLYMMRTLPAQHGLTLSDLPWQNKVLAGLFVIHYWYRAIAFPFLQPSMAPIHIVIWLSAFGFQIINGTLIGAWLAAYGPTSHAAWAKQLSSSFPTLQFTCGIALFYVGLMANYYHDDELREIRRRETRRQERLAKQNGNMGQPGKKVEKHYEIPKAGLFKVMLYPHYFCEWVEWLGFYMAAGWGCLPARCFLLNEVAAMLPRAVKGKQWYMEKFGEEKIKKKWAVIPGVW</sequence>
<evidence type="ECO:0000256" key="3">
    <source>
        <dbReference type="ARBA" id="ARBA00022989"/>
    </source>
</evidence>
<feature type="compositionally biased region" description="Gly residues" evidence="5">
    <location>
        <begin position="822"/>
        <end position="836"/>
    </location>
</feature>
<name>A0AAE0JEH0_9PEZI</name>
<feature type="compositionally biased region" description="Basic and acidic residues" evidence="5">
    <location>
        <begin position="757"/>
        <end position="775"/>
    </location>
</feature>
<feature type="domain" description="3-oxo-5-alpha-steroid 4-dehydrogenase C-terminal" evidence="7">
    <location>
        <begin position="1145"/>
        <end position="1325"/>
    </location>
</feature>
<feature type="transmembrane region" description="Helical" evidence="6">
    <location>
        <begin position="1148"/>
        <end position="1171"/>
    </location>
</feature>
<reference evidence="9" key="2">
    <citation type="submission" date="2023-06" db="EMBL/GenBank/DDBJ databases">
        <authorList>
            <consortium name="Lawrence Berkeley National Laboratory"/>
            <person name="Haridas S."/>
            <person name="Hensen N."/>
            <person name="Bonometti L."/>
            <person name="Westerberg I."/>
            <person name="Brannstrom I.O."/>
            <person name="Guillou S."/>
            <person name="Cros-Aarteil S."/>
            <person name="Calhoun S."/>
            <person name="Kuo A."/>
            <person name="Mondo S."/>
            <person name="Pangilinan J."/>
            <person name="Riley R."/>
            <person name="Labutti K."/>
            <person name="Andreopoulos B."/>
            <person name="Lipzen A."/>
            <person name="Chen C."/>
            <person name="Yanf M."/>
            <person name="Daum C."/>
            <person name="Ng V."/>
            <person name="Clum A."/>
            <person name="Steindorff A."/>
            <person name="Ohm R."/>
            <person name="Martin F."/>
            <person name="Silar P."/>
            <person name="Natvig D."/>
            <person name="Lalanne C."/>
            <person name="Gautier V."/>
            <person name="Ament-Velasquez S.L."/>
            <person name="Kruys A."/>
            <person name="Hutchinson M.I."/>
            <person name="Powell A.J."/>
            <person name="Barry K."/>
            <person name="Miller A.N."/>
            <person name="Grigoriev I.V."/>
            <person name="Debuchy R."/>
            <person name="Gladieux P."/>
            <person name="Thoren M.H."/>
            <person name="Johannesson H."/>
        </authorList>
    </citation>
    <scope>NUCLEOTIDE SEQUENCE</scope>
    <source>
        <strain evidence="9">CBS 560.94</strain>
    </source>
</reference>
<dbReference type="EMBL" id="JAUEPP010000004">
    <property type="protein sequence ID" value="KAK3344867.1"/>
    <property type="molecule type" value="Genomic_DNA"/>
</dbReference>
<accession>A0AAE0JEH0</accession>
<evidence type="ECO:0000259" key="7">
    <source>
        <dbReference type="Pfam" id="PF02544"/>
    </source>
</evidence>
<dbReference type="Pfam" id="PF02544">
    <property type="entry name" value="Steroid_dh"/>
    <property type="match status" value="1"/>
</dbReference>
<dbReference type="GO" id="GO:0071944">
    <property type="term" value="C:cell periphery"/>
    <property type="evidence" value="ECO:0007669"/>
    <property type="project" value="TreeGrafter"/>
</dbReference>
<dbReference type="InterPro" id="IPR007518">
    <property type="entry name" value="MINDY"/>
</dbReference>
<reference evidence="9" key="1">
    <citation type="journal article" date="2023" name="Mol. Phylogenet. Evol.">
        <title>Genome-scale phylogeny and comparative genomics of the fungal order Sordariales.</title>
        <authorList>
            <person name="Hensen N."/>
            <person name="Bonometti L."/>
            <person name="Westerberg I."/>
            <person name="Brannstrom I.O."/>
            <person name="Guillou S."/>
            <person name="Cros-Aarteil S."/>
            <person name="Calhoun S."/>
            <person name="Haridas S."/>
            <person name="Kuo A."/>
            <person name="Mondo S."/>
            <person name="Pangilinan J."/>
            <person name="Riley R."/>
            <person name="LaButti K."/>
            <person name="Andreopoulos B."/>
            <person name="Lipzen A."/>
            <person name="Chen C."/>
            <person name="Yan M."/>
            <person name="Daum C."/>
            <person name="Ng V."/>
            <person name="Clum A."/>
            <person name="Steindorff A."/>
            <person name="Ohm R.A."/>
            <person name="Martin F."/>
            <person name="Silar P."/>
            <person name="Natvig D.O."/>
            <person name="Lalanne C."/>
            <person name="Gautier V."/>
            <person name="Ament-Velasquez S.L."/>
            <person name="Kruys A."/>
            <person name="Hutchinson M.I."/>
            <person name="Powell A.J."/>
            <person name="Barry K."/>
            <person name="Miller A.N."/>
            <person name="Grigoriev I.V."/>
            <person name="Debuchy R."/>
            <person name="Gladieux P."/>
            <person name="Hiltunen Thoren M."/>
            <person name="Johannesson H."/>
        </authorList>
    </citation>
    <scope>NUCLEOTIDE SEQUENCE</scope>
    <source>
        <strain evidence="9">CBS 560.94</strain>
    </source>
</reference>
<dbReference type="GO" id="GO:1990380">
    <property type="term" value="F:K48-linked deubiquitinase activity"/>
    <property type="evidence" value="ECO:0007669"/>
    <property type="project" value="InterPro"/>
</dbReference>
<feature type="region of interest" description="Disordered" evidence="5">
    <location>
        <begin position="1"/>
        <end position="398"/>
    </location>
</feature>
<dbReference type="InterPro" id="IPR001104">
    <property type="entry name" value="3-oxo-5_a-steroid_4-DH_C"/>
</dbReference>
<dbReference type="GO" id="GO:0016020">
    <property type="term" value="C:membrane"/>
    <property type="evidence" value="ECO:0007669"/>
    <property type="project" value="UniProtKB-SubCell"/>
</dbReference>
<feature type="compositionally biased region" description="Pro residues" evidence="5">
    <location>
        <begin position="168"/>
        <end position="177"/>
    </location>
</feature>
<feature type="compositionally biased region" description="Low complexity" evidence="5">
    <location>
        <begin position="725"/>
        <end position="736"/>
    </location>
</feature>
<dbReference type="GO" id="GO:0006629">
    <property type="term" value="P:lipid metabolic process"/>
    <property type="evidence" value="ECO:0007669"/>
    <property type="project" value="InterPro"/>
</dbReference>
<dbReference type="GO" id="GO:0016807">
    <property type="term" value="F:cysteine-type carboxypeptidase activity"/>
    <property type="evidence" value="ECO:0007669"/>
    <property type="project" value="TreeGrafter"/>
</dbReference>
<dbReference type="RefSeq" id="XP_062681480.1">
    <property type="nucleotide sequence ID" value="XM_062824648.1"/>
</dbReference>
<dbReference type="PROSITE" id="PS50244">
    <property type="entry name" value="S5A_REDUCTASE"/>
    <property type="match status" value="1"/>
</dbReference>
<dbReference type="GO" id="GO:0016627">
    <property type="term" value="F:oxidoreductase activity, acting on the CH-CH group of donors"/>
    <property type="evidence" value="ECO:0007669"/>
    <property type="project" value="InterPro"/>
</dbReference>
<proteinExistence type="predicted"/>
<dbReference type="Proteomes" id="UP001278500">
    <property type="component" value="Unassembled WGS sequence"/>
</dbReference>
<dbReference type="GO" id="GO:0005829">
    <property type="term" value="C:cytosol"/>
    <property type="evidence" value="ECO:0007669"/>
    <property type="project" value="TreeGrafter"/>
</dbReference>
<dbReference type="PANTHER" id="PTHR18063:SF6">
    <property type="entry name" value="UBIQUITIN CARBOXYL-TERMINAL HYDROLASE"/>
    <property type="match status" value="1"/>
</dbReference>
<feature type="compositionally biased region" description="Polar residues" evidence="5">
    <location>
        <begin position="986"/>
        <end position="1012"/>
    </location>
</feature>
<dbReference type="PANTHER" id="PTHR18063">
    <property type="entry name" value="NF-E2 INDUCIBLE PROTEIN"/>
    <property type="match status" value="1"/>
</dbReference>
<feature type="compositionally biased region" description="Low complexity" evidence="5">
    <location>
        <begin position="319"/>
        <end position="336"/>
    </location>
</feature>
<feature type="compositionally biased region" description="Basic and acidic residues" evidence="5">
    <location>
        <begin position="254"/>
        <end position="265"/>
    </location>
</feature>
<feature type="compositionally biased region" description="Polar residues" evidence="5">
    <location>
        <begin position="806"/>
        <end position="815"/>
    </location>
</feature>
<feature type="compositionally biased region" description="Polar residues" evidence="5">
    <location>
        <begin position="891"/>
        <end position="906"/>
    </location>
</feature>
<feature type="compositionally biased region" description="Polar residues" evidence="5">
    <location>
        <begin position="183"/>
        <end position="196"/>
    </location>
</feature>
<dbReference type="InterPro" id="IPR033979">
    <property type="entry name" value="MINDY_domain"/>
</dbReference>
<dbReference type="Pfam" id="PF04424">
    <property type="entry name" value="MINDY_DUB"/>
    <property type="match status" value="1"/>
</dbReference>
<feature type="compositionally biased region" description="Basic and acidic residues" evidence="5">
    <location>
        <begin position="786"/>
        <end position="803"/>
    </location>
</feature>
<comment type="subcellular location">
    <subcellularLocation>
        <location evidence="1">Membrane</location>
        <topology evidence="1">Multi-pass membrane protein</topology>
    </subcellularLocation>
</comment>
<keyword evidence="4 6" id="KW-0472">Membrane</keyword>
<evidence type="ECO:0000256" key="5">
    <source>
        <dbReference type="SAM" id="MobiDB-lite"/>
    </source>
</evidence>
<evidence type="ECO:0000313" key="10">
    <source>
        <dbReference type="Proteomes" id="UP001278500"/>
    </source>
</evidence>
<organism evidence="9 10">
    <name type="scientific">Neurospora tetraspora</name>
    <dbReference type="NCBI Taxonomy" id="94610"/>
    <lineage>
        <taxon>Eukaryota</taxon>
        <taxon>Fungi</taxon>
        <taxon>Dikarya</taxon>
        <taxon>Ascomycota</taxon>
        <taxon>Pezizomycotina</taxon>
        <taxon>Sordariomycetes</taxon>
        <taxon>Sordariomycetidae</taxon>
        <taxon>Sordariales</taxon>
        <taxon>Sordariaceae</taxon>
        <taxon>Neurospora</taxon>
    </lineage>
</organism>
<evidence type="ECO:0000256" key="4">
    <source>
        <dbReference type="ARBA" id="ARBA00023136"/>
    </source>
</evidence>
<feature type="compositionally biased region" description="Low complexity" evidence="5">
    <location>
        <begin position="857"/>
        <end position="878"/>
    </location>
</feature>
<dbReference type="GO" id="GO:0071108">
    <property type="term" value="P:protein K48-linked deubiquitination"/>
    <property type="evidence" value="ECO:0007669"/>
    <property type="project" value="TreeGrafter"/>
</dbReference>
<feature type="domain" description="MINDY deubiquitinase" evidence="8">
    <location>
        <begin position="401"/>
        <end position="705"/>
    </location>
</feature>
<evidence type="ECO:0000256" key="1">
    <source>
        <dbReference type="ARBA" id="ARBA00004141"/>
    </source>
</evidence>
<feature type="transmembrane region" description="Helical" evidence="6">
    <location>
        <begin position="1191"/>
        <end position="1210"/>
    </location>
</feature>
<protein>
    <submittedName>
        <fullName evidence="9">3-oxo-5-alpha-steroid 4-dehydrogenase-domain-containing protein</fullName>
    </submittedName>
</protein>
<comment type="caution">
    <text evidence="9">The sequence shown here is derived from an EMBL/GenBank/DDBJ whole genome shotgun (WGS) entry which is preliminary data.</text>
</comment>